<feature type="compositionally biased region" description="Basic and acidic residues" evidence="1">
    <location>
        <begin position="591"/>
        <end position="613"/>
    </location>
</feature>
<accession>A0AAV9ZLV1</accession>
<organism evidence="2 3">
    <name type="scientific">Favolaschia claudopus</name>
    <dbReference type="NCBI Taxonomy" id="2862362"/>
    <lineage>
        <taxon>Eukaryota</taxon>
        <taxon>Fungi</taxon>
        <taxon>Dikarya</taxon>
        <taxon>Basidiomycota</taxon>
        <taxon>Agaricomycotina</taxon>
        <taxon>Agaricomycetes</taxon>
        <taxon>Agaricomycetidae</taxon>
        <taxon>Agaricales</taxon>
        <taxon>Marasmiineae</taxon>
        <taxon>Mycenaceae</taxon>
        <taxon>Favolaschia</taxon>
    </lineage>
</organism>
<feature type="region of interest" description="Disordered" evidence="1">
    <location>
        <begin position="33"/>
        <end position="93"/>
    </location>
</feature>
<dbReference type="Proteomes" id="UP001362999">
    <property type="component" value="Unassembled WGS sequence"/>
</dbReference>
<evidence type="ECO:0000313" key="3">
    <source>
        <dbReference type="Proteomes" id="UP001362999"/>
    </source>
</evidence>
<dbReference type="EMBL" id="JAWWNJ010000132">
    <property type="protein sequence ID" value="KAK6985197.1"/>
    <property type="molecule type" value="Genomic_DNA"/>
</dbReference>
<evidence type="ECO:0000256" key="1">
    <source>
        <dbReference type="SAM" id="MobiDB-lite"/>
    </source>
</evidence>
<sequence length="631" mass="68892">MLPQLCRGSRAEDQLIAAGSVVSVQRAVVDGTDQRKPLQAKRSHDLSQMSHNVPRDRTQCAESNLDRGAPTSLDTPLSPGSRSTPLPSPPLSHSTPLQLQCCYYSRILLLSILTSPDFNSFTNLSLPQVQISFLPSFKSSSYRCGVLRLDISEMHISIHRADWFNRAFDVRTSASQWEYLLILSLSSTSNCDWSEITFNRLYTFEPLCPLERNFLPKYIGIIVFISLAFNALTDFISSFCFKTSWNVDLLRAEKAAEGGNRVGSAHGDLEIRKAPAALASETCLRLGGRERGIRMRRRNEGRVGELVEANRRVRGKFGRCASDGVERRRRRGCGRERWVEGVRGVGGKASSSGLRESIRRGMDKSWKVEIAAGAACGGLGDCVRIEVPRGGLGRSLGRVIASAERERGIGTIGGGVPVVDVTAGSGANGGSPGDGSGAGGQNDIVSSLVRDIESGSDTSSSSASCPDTSDPPIVPPIPSTRFDSRASGIRALPWLLCAEGGASGRSEHRFRSWPRRTWRSWTASRRWATKARACGYLYQDDGDDTVLVATKASWGRIRDERRRNGWKTGAGSDEGVMVRRLVRIAMRDLHHPSRFEPPSRKPSSEPRVHRGEPIAESVDARGGLKVVASEC</sequence>
<evidence type="ECO:0000313" key="2">
    <source>
        <dbReference type="EMBL" id="KAK6985197.1"/>
    </source>
</evidence>
<feature type="compositionally biased region" description="Low complexity" evidence="1">
    <location>
        <begin position="455"/>
        <end position="471"/>
    </location>
</feature>
<feature type="region of interest" description="Disordered" evidence="1">
    <location>
        <begin position="423"/>
        <end position="482"/>
    </location>
</feature>
<feature type="compositionally biased region" description="Low complexity" evidence="1">
    <location>
        <begin position="75"/>
        <end position="93"/>
    </location>
</feature>
<keyword evidence="3" id="KW-1185">Reference proteome</keyword>
<feature type="region of interest" description="Disordered" evidence="1">
    <location>
        <begin position="591"/>
        <end position="619"/>
    </location>
</feature>
<reference evidence="2 3" key="1">
    <citation type="journal article" date="2024" name="J Genomics">
        <title>Draft genome sequencing and assembly of Favolaschia claudopus CIRM-BRFM 2984 isolated from oak limbs.</title>
        <authorList>
            <person name="Navarro D."/>
            <person name="Drula E."/>
            <person name="Chaduli D."/>
            <person name="Cazenave R."/>
            <person name="Ahrendt S."/>
            <person name="Wang J."/>
            <person name="Lipzen A."/>
            <person name="Daum C."/>
            <person name="Barry K."/>
            <person name="Grigoriev I.V."/>
            <person name="Favel A."/>
            <person name="Rosso M.N."/>
            <person name="Martin F."/>
        </authorList>
    </citation>
    <scope>NUCLEOTIDE SEQUENCE [LARGE SCALE GENOMIC DNA]</scope>
    <source>
        <strain evidence="2 3">CIRM-BRFM 2984</strain>
    </source>
</reference>
<name>A0AAV9ZLV1_9AGAR</name>
<comment type="caution">
    <text evidence="2">The sequence shown here is derived from an EMBL/GenBank/DDBJ whole genome shotgun (WGS) entry which is preliminary data.</text>
</comment>
<protein>
    <submittedName>
        <fullName evidence="2">Uncharacterized protein</fullName>
    </submittedName>
</protein>
<feature type="compositionally biased region" description="Gly residues" evidence="1">
    <location>
        <begin position="426"/>
        <end position="440"/>
    </location>
</feature>
<gene>
    <name evidence="2" type="ORF">R3P38DRAFT_2805922</name>
</gene>
<proteinExistence type="predicted"/>
<dbReference type="AlphaFoldDB" id="A0AAV9ZLV1"/>